<comment type="cofactor">
    <cofactor evidence="10">
        <name>Zn(2+)</name>
        <dbReference type="ChEBI" id="CHEBI:29105"/>
    </cofactor>
    <text evidence="10">Binds 1 zinc ion per subunit.</text>
</comment>
<keyword evidence="9 11" id="KW-0472">Membrane</keyword>
<reference evidence="13 14" key="1">
    <citation type="submission" date="2021-02" db="EMBL/GenBank/DDBJ databases">
        <title>Complete genome of Desulfoluna sp. strain ASN36.</title>
        <authorList>
            <person name="Takahashi A."/>
            <person name="Kojima H."/>
            <person name="Fukui M."/>
        </authorList>
    </citation>
    <scope>NUCLEOTIDE SEQUENCE [LARGE SCALE GENOMIC DNA]</scope>
    <source>
        <strain evidence="13 14">ASN36</strain>
    </source>
</reference>
<evidence type="ECO:0000313" key="13">
    <source>
        <dbReference type="EMBL" id="BCS96006.1"/>
    </source>
</evidence>
<keyword evidence="1" id="KW-1003">Cell membrane</keyword>
<evidence type="ECO:0000256" key="2">
    <source>
        <dbReference type="ARBA" id="ARBA00022670"/>
    </source>
</evidence>
<evidence type="ECO:0000256" key="3">
    <source>
        <dbReference type="ARBA" id="ARBA00022692"/>
    </source>
</evidence>
<keyword evidence="2 10" id="KW-0645">Protease</keyword>
<dbReference type="PANTHER" id="PTHR43221">
    <property type="entry name" value="PROTEASE HTPX"/>
    <property type="match status" value="1"/>
</dbReference>
<name>A0ABM7PG10_9BACT</name>
<feature type="domain" description="Peptidase M48" evidence="12">
    <location>
        <begin position="78"/>
        <end position="280"/>
    </location>
</feature>
<keyword evidence="5 10" id="KW-0378">Hydrolase</keyword>
<sequence length="324" mass="35550">MINRVIERQNNISLVKSSAAAWALTALLLFLAHILGGALLSIPAAVGGLLSYHLTPRISPLLVLRLYKGLQVSDHQMPGLHRMVRDISSRAGITNVPGLWLLPSSRPVAFVTGDRDSSALALSKGILNTLEVDELAGVVAHELSHIAHNDNRIMWFSEVTVKMVKLLSIVGQVMVLINLPAIFAGQRDISLVLLAVVVVSPVLAMLLQLALLRTREFAADTGSAELMGSPKPLIRALGKIEGIPTSLFKRWVTGHREQKGHTLLRTHPPVNERISRLKKLEDDGKPQRTYTPVTEQELVEMLLSGSRTRRYAVEKRDRGRGGAR</sequence>
<dbReference type="PANTHER" id="PTHR43221:SF2">
    <property type="entry name" value="PROTEASE HTPX HOMOLOG"/>
    <property type="match status" value="1"/>
</dbReference>
<feature type="transmembrane region" description="Helical" evidence="11">
    <location>
        <begin position="20"/>
        <end position="50"/>
    </location>
</feature>
<keyword evidence="14" id="KW-1185">Reference proteome</keyword>
<comment type="similarity">
    <text evidence="10">Belongs to the peptidase M48 family.</text>
</comment>
<dbReference type="InterPro" id="IPR050083">
    <property type="entry name" value="HtpX_protease"/>
</dbReference>
<proteinExistence type="inferred from homology"/>
<feature type="transmembrane region" description="Helical" evidence="11">
    <location>
        <begin position="189"/>
        <end position="212"/>
    </location>
</feature>
<keyword evidence="6 10" id="KW-0862">Zinc</keyword>
<keyword evidence="8 10" id="KW-0482">Metalloprotease</keyword>
<keyword evidence="7 11" id="KW-1133">Transmembrane helix</keyword>
<dbReference type="Pfam" id="PF01435">
    <property type="entry name" value="Peptidase_M48"/>
    <property type="match status" value="1"/>
</dbReference>
<evidence type="ECO:0000256" key="11">
    <source>
        <dbReference type="SAM" id="Phobius"/>
    </source>
</evidence>
<feature type="transmembrane region" description="Helical" evidence="11">
    <location>
        <begin position="163"/>
        <end position="183"/>
    </location>
</feature>
<dbReference type="Proteomes" id="UP001320148">
    <property type="component" value="Chromosome"/>
</dbReference>
<evidence type="ECO:0000256" key="6">
    <source>
        <dbReference type="ARBA" id="ARBA00022833"/>
    </source>
</evidence>
<dbReference type="Gene3D" id="3.30.2010.10">
    <property type="entry name" value="Metalloproteases ('zincins'), catalytic domain"/>
    <property type="match status" value="1"/>
</dbReference>
<evidence type="ECO:0000256" key="5">
    <source>
        <dbReference type="ARBA" id="ARBA00022801"/>
    </source>
</evidence>
<gene>
    <name evidence="13" type="ORF">DSLASN_16380</name>
</gene>
<evidence type="ECO:0000259" key="12">
    <source>
        <dbReference type="Pfam" id="PF01435"/>
    </source>
</evidence>
<evidence type="ECO:0000256" key="1">
    <source>
        <dbReference type="ARBA" id="ARBA00022475"/>
    </source>
</evidence>
<evidence type="ECO:0000256" key="10">
    <source>
        <dbReference type="RuleBase" id="RU003983"/>
    </source>
</evidence>
<accession>A0ABM7PG10</accession>
<protein>
    <submittedName>
        <fullName evidence="13">Peptidase M48</fullName>
    </submittedName>
</protein>
<dbReference type="CDD" id="cd07339">
    <property type="entry name" value="M48B_HtpX_like"/>
    <property type="match status" value="1"/>
</dbReference>
<evidence type="ECO:0000313" key="14">
    <source>
        <dbReference type="Proteomes" id="UP001320148"/>
    </source>
</evidence>
<evidence type="ECO:0000256" key="7">
    <source>
        <dbReference type="ARBA" id="ARBA00022989"/>
    </source>
</evidence>
<organism evidence="13 14">
    <name type="scientific">Desulfoluna limicola</name>
    <dbReference type="NCBI Taxonomy" id="2810562"/>
    <lineage>
        <taxon>Bacteria</taxon>
        <taxon>Pseudomonadati</taxon>
        <taxon>Thermodesulfobacteriota</taxon>
        <taxon>Desulfobacteria</taxon>
        <taxon>Desulfobacterales</taxon>
        <taxon>Desulfolunaceae</taxon>
        <taxon>Desulfoluna</taxon>
    </lineage>
</organism>
<evidence type="ECO:0000256" key="9">
    <source>
        <dbReference type="ARBA" id="ARBA00023136"/>
    </source>
</evidence>
<keyword evidence="4" id="KW-0479">Metal-binding</keyword>
<keyword evidence="3 11" id="KW-0812">Transmembrane</keyword>
<dbReference type="InterPro" id="IPR001915">
    <property type="entry name" value="Peptidase_M48"/>
</dbReference>
<dbReference type="EMBL" id="AP024488">
    <property type="protein sequence ID" value="BCS96006.1"/>
    <property type="molecule type" value="Genomic_DNA"/>
</dbReference>
<evidence type="ECO:0000256" key="8">
    <source>
        <dbReference type="ARBA" id="ARBA00023049"/>
    </source>
</evidence>
<evidence type="ECO:0000256" key="4">
    <source>
        <dbReference type="ARBA" id="ARBA00022723"/>
    </source>
</evidence>